<dbReference type="PANTHER" id="PTHR36435:SF1">
    <property type="entry name" value="CAAX AMINO TERMINAL PROTEASE FAMILY PROTEIN"/>
    <property type="match status" value="1"/>
</dbReference>
<name>A0ABV7FS19_9ALTE</name>
<protein>
    <submittedName>
        <fullName evidence="3">CPBP family intramembrane glutamic endopeptidase</fullName>
        <ecNumber evidence="3">3.4.-.-</ecNumber>
    </submittedName>
</protein>
<feature type="transmembrane region" description="Helical" evidence="1">
    <location>
        <begin position="38"/>
        <end position="57"/>
    </location>
</feature>
<keyword evidence="3" id="KW-0378">Hydrolase</keyword>
<keyword evidence="4" id="KW-1185">Reference proteome</keyword>
<dbReference type="InterPro" id="IPR052710">
    <property type="entry name" value="CAAX_protease"/>
</dbReference>
<comment type="caution">
    <text evidence="3">The sequence shown here is derived from an EMBL/GenBank/DDBJ whole genome shotgun (WGS) entry which is preliminary data.</text>
</comment>
<dbReference type="Pfam" id="PF02517">
    <property type="entry name" value="Rce1-like"/>
    <property type="match status" value="1"/>
</dbReference>
<proteinExistence type="predicted"/>
<keyword evidence="1" id="KW-0812">Transmembrane</keyword>
<dbReference type="EMBL" id="JBHRSW010000017">
    <property type="protein sequence ID" value="MFC3122169.1"/>
    <property type="molecule type" value="Genomic_DNA"/>
</dbReference>
<organism evidence="3 4">
    <name type="scientific">Agaribacter flavus</name>
    <dbReference type="NCBI Taxonomy" id="1902781"/>
    <lineage>
        <taxon>Bacteria</taxon>
        <taxon>Pseudomonadati</taxon>
        <taxon>Pseudomonadota</taxon>
        <taxon>Gammaproteobacteria</taxon>
        <taxon>Alteromonadales</taxon>
        <taxon>Alteromonadaceae</taxon>
        <taxon>Agaribacter</taxon>
    </lineage>
</organism>
<evidence type="ECO:0000313" key="3">
    <source>
        <dbReference type="EMBL" id="MFC3122169.1"/>
    </source>
</evidence>
<accession>A0ABV7FS19</accession>
<dbReference type="PANTHER" id="PTHR36435">
    <property type="entry name" value="SLR1288 PROTEIN"/>
    <property type="match status" value="1"/>
</dbReference>
<dbReference type="RefSeq" id="WP_376920302.1">
    <property type="nucleotide sequence ID" value="NZ_JBHRSW010000017.1"/>
</dbReference>
<feature type="transmembrane region" description="Helical" evidence="1">
    <location>
        <begin position="92"/>
        <end position="108"/>
    </location>
</feature>
<gene>
    <name evidence="3" type="ORF">ACFOHL_11110</name>
</gene>
<evidence type="ECO:0000313" key="4">
    <source>
        <dbReference type="Proteomes" id="UP001595478"/>
    </source>
</evidence>
<dbReference type="GO" id="GO:0016787">
    <property type="term" value="F:hydrolase activity"/>
    <property type="evidence" value="ECO:0007669"/>
    <property type="project" value="UniProtKB-KW"/>
</dbReference>
<keyword evidence="1" id="KW-1133">Transmembrane helix</keyword>
<dbReference type="EC" id="3.4.-.-" evidence="3"/>
<evidence type="ECO:0000259" key="2">
    <source>
        <dbReference type="Pfam" id="PF02517"/>
    </source>
</evidence>
<feature type="domain" description="CAAX prenyl protease 2/Lysostaphin resistance protein A-like" evidence="2">
    <location>
        <begin position="37"/>
        <end position="127"/>
    </location>
</feature>
<sequence>MLGFTIHIIEGLIRYYLEISIPEATLAQKTQNLEWFELLLFGISLCIIVPFQEELIFRGLLFNRLTHSGLKPILSITMTSTLFALMHLDFNTASFVYLLMFSVIVTYVRYKTKNLYYCVALHIQNNSLAFIAMII</sequence>
<dbReference type="InterPro" id="IPR003675">
    <property type="entry name" value="Rce1/LyrA-like_dom"/>
</dbReference>
<evidence type="ECO:0000256" key="1">
    <source>
        <dbReference type="SAM" id="Phobius"/>
    </source>
</evidence>
<dbReference type="Proteomes" id="UP001595478">
    <property type="component" value="Unassembled WGS sequence"/>
</dbReference>
<reference evidence="4" key="1">
    <citation type="journal article" date="2019" name="Int. J. Syst. Evol. Microbiol.">
        <title>The Global Catalogue of Microorganisms (GCM) 10K type strain sequencing project: providing services to taxonomists for standard genome sequencing and annotation.</title>
        <authorList>
            <consortium name="The Broad Institute Genomics Platform"/>
            <consortium name="The Broad Institute Genome Sequencing Center for Infectious Disease"/>
            <person name="Wu L."/>
            <person name="Ma J."/>
        </authorList>
    </citation>
    <scope>NUCLEOTIDE SEQUENCE [LARGE SCALE GENOMIC DNA]</scope>
    <source>
        <strain evidence="4">KCTC 52473</strain>
    </source>
</reference>
<keyword evidence="1" id="KW-0472">Membrane</keyword>